<dbReference type="PANTHER" id="PTHR30146:SF109">
    <property type="entry name" value="HTH-TYPE TRANSCRIPTIONAL REGULATOR GALS"/>
    <property type="match status" value="1"/>
</dbReference>
<keyword evidence="6" id="KW-1185">Reference proteome</keyword>
<dbReference type="PROSITE" id="PS50932">
    <property type="entry name" value="HTH_LACI_2"/>
    <property type="match status" value="1"/>
</dbReference>
<dbReference type="Pfam" id="PF00356">
    <property type="entry name" value="LacI"/>
    <property type="match status" value="1"/>
</dbReference>
<dbReference type="InterPro" id="IPR010982">
    <property type="entry name" value="Lambda_DNA-bd_dom_sf"/>
</dbReference>
<sequence>MTRKKPTISDVAKFADVSKAAVSMVLSGKGRISPWTTKRINEAIDQLGYVRNISAATLKSGKTGLLAVLIHGIARPFNLEILQGVNNRFDQEGKVAFILNYENREDIDSRVNIALNYNVDGFLILDHGANAEAAEQRLQQLNIPCVLLSSAAVPKNDNHFGIHAFDGAALATRHLIDQGHRHIAFIGGQSNAWDRIEKLAGYFSVLKKNNVEEEKSLIITSDHEQQSIEALTRALLTTHPWVTALLCNDAAATKSAIAGITSAGRTIGKDTYIRRDIALISLEKMDDAALFSPSITCVDYSVWQLGWNIAHLLSFQVDEREETAEVVAPTPQLLLRESA</sequence>
<dbReference type="Gene3D" id="3.40.50.2300">
    <property type="match status" value="2"/>
</dbReference>
<dbReference type="Pfam" id="PF00532">
    <property type="entry name" value="Peripla_BP_1"/>
    <property type="match status" value="1"/>
</dbReference>
<dbReference type="RefSeq" id="WP_301702058.1">
    <property type="nucleotide sequence ID" value="NZ_JAUJYW010000009.1"/>
</dbReference>
<dbReference type="SMART" id="SM00354">
    <property type="entry name" value="HTH_LACI"/>
    <property type="match status" value="1"/>
</dbReference>
<dbReference type="PROSITE" id="PS00356">
    <property type="entry name" value="HTH_LACI_1"/>
    <property type="match status" value="1"/>
</dbReference>
<dbReference type="PANTHER" id="PTHR30146">
    <property type="entry name" value="LACI-RELATED TRANSCRIPTIONAL REPRESSOR"/>
    <property type="match status" value="1"/>
</dbReference>
<accession>A0ABT8PYY0</accession>
<dbReference type="CDD" id="cd06267">
    <property type="entry name" value="PBP1_LacI_sugar_binding-like"/>
    <property type="match status" value="1"/>
</dbReference>
<evidence type="ECO:0000259" key="4">
    <source>
        <dbReference type="PROSITE" id="PS50932"/>
    </source>
</evidence>
<organism evidence="5 6">
    <name type="scientific">Citrobacter enshiensis</name>
    <dbReference type="NCBI Taxonomy" id="2971264"/>
    <lineage>
        <taxon>Bacteria</taxon>
        <taxon>Pseudomonadati</taxon>
        <taxon>Pseudomonadota</taxon>
        <taxon>Gammaproteobacteria</taxon>
        <taxon>Enterobacterales</taxon>
        <taxon>Enterobacteriaceae</taxon>
        <taxon>Citrobacter</taxon>
    </lineage>
</organism>
<dbReference type="InterPro" id="IPR000843">
    <property type="entry name" value="HTH_LacI"/>
</dbReference>
<proteinExistence type="predicted"/>
<evidence type="ECO:0000256" key="3">
    <source>
        <dbReference type="ARBA" id="ARBA00023163"/>
    </source>
</evidence>
<dbReference type="Gene3D" id="1.10.260.40">
    <property type="entry name" value="lambda repressor-like DNA-binding domains"/>
    <property type="match status" value="1"/>
</dbReference>
<keyword evidence="3" id="KW-0804">Transcription</keyword>
<dbReference type="InterPro" id="IPR028082">
    <property type="entry name" value="Peripla_BP_I"/>
</dbReference>
<name>A0ABT8PYY0_9ENTR</name>
<gene>
    <name evidence="5" type="ORF">Q0A17_19360</name>
</gene>
<dbReference type="SUPFAM" id="SSF47413">
    <property type="entry name" value="lambda repressor-like DNA-binding domains"/>
    <property type="match status" value="1"/>
</dbReference>
<dbReference type="SUPFAM" id="SSF53822">
    <property type="entry name" value="Periplasmic binding protein-like I"/>
    <property type="match status" value="1"/>
</dbReference>
<dbReference type="EMBL" id="JAUJYW010000009">
    <property type="protein sequence ID" value="MDN8601546.1"/>
    <property type="molecule type" value="Genomic_DNA"/>
</dbReference>
<feature type="domain" description="HTH lacI-type" evidence="4">
    <location>
        <begin position="6"/>
        <end position="60"/>
    </location>
</feature>
<keyword evidence="1" id="KW-0805">Transcription regulation</keyword>
<keyword evidence="2" id="KW-0238">DNA-binding</keyword>
<comment type="caution">
    <text evidence="5">The sequence shown here is derived from an EMBL/GenBank/DDBJ whole genome shotgun (WGS) entry which is preliminary data.</text>
</comment>
<evidence type="ECO:0000313" key="6">
    <source>
        <dbReference type="Proteomes" id="UP001174867"/>
    </source>
</evidence>
<dbReference type="InterPro" id="IPR001761">
    <property type="entry name" value="Peripla_BP/Lac1_sug-bd_dom"/>
</dbReference>
<reference evidence="5 6" key="1">
    <citation type="submission" date="2023-07" db="EMBL/GenBank/DDBJ databases">
        <title>Citrobacter selenititolerans sp. nov., isolated from seleniferous soil.</title>
        <authorList>
            <person name="Zhang S."/>
            <person name="Li K."/>
            <person name="Peng J."/>
            <person name="Wang H."/>
            <person name="Sun J."/>
            <person name="Guo Y."/>
        </authorList>
    </citation>
    <scope>NUCLEOTIDE SEQUENCE [LARGE SCALE GENOMIC DNA]</scope>
    <source>
        <strain evidence="5 6">S2-9</strain>
    </source>
</reference>
<evidence type="ECO:0000256" key="2">
    <source>
        <dbReference type="ARBA" id="ARBA00023125"/>
    </source>
</evidence>
<dbReference type="Proteomes" id="UP001174867">
    <property type="component" value="Unassembled WGS sequence"/>
</dbReference>
<protein>
    <submittedName>
        <fullName evidence="5">Substrate-binding domain-containing protein</fullName>
    </submittedName>
</protein>
<evidence type="ECO:0000256" key="1">
    <source>
        <dbReference type="ARBA" id="ARBA00023015"/>
    </source>
</evidence>
<dbReference type="CDD" id="cd01392">
    <property type="entry name" value="HTH_LacI"/>
    <property type="match status" value="1"/>
</dbReference>
<evidence type="ECO:0000313" key="5">
    <source>
        <dbReference type="EMBL" id="MDN8601546.1"/>
    </source>
</evidence>